<sequence>MAELFIKQAAEYAKTRPRYPKQLFEFIASETPCHDVVWDVGTGSGQAAVSLSGIYKTVIATDTSATQLDHAPRLPNVHYRLTPPVIPPADLPLHIAGESTVDLVTVGQALHWFDLPAFYKQAQWVLKKPHGVIAAWCYCEPEIDPAVDSVLDSFYAADSAPYWDPLRKLVEDGYRGVDFPFEAVEGAGEGETGPFRFTAEQAMDLEGFFTYVRSWSAYQTAKERGVELLGDAVVEKFRRAWCNDENGDGGGEEKVIKVVRFPVYLRIGKVGMVKM</sequence>
<dbReference type="Proteomes" id="UP001497516">
    <property type="component" value="Chromosome 2"/>
</dbReference>
<dbReference type="InterPro" id="IPR029063">
    <property type="entry name" value="SAM-dependent_MTases_sf"/>
</dbReference>
<proteinExistence type="predicted"/>
<reference evidence="2 3" key="1">
    <citation type="submission" date="2024-04" db="EMBL/GenBank/DDBJ databases">
        <authorList>
            <person name="Fracassetti M."/>
        </authorList>
    </citation>
    <scope>NUCLEOTIDE SEQUENCE [LARGE SCALE GENOMIC DNA]</scope>
</reference>
<name>A0AAV2D5X4_9ROSI</name>
<dbReference type="Pfam" id="PF08241">
    <property type="entry name" value="Methyltransf_11"/>
    <property type="match status" value="1"/>
</dbReference>
<dbReference type="PANTHER" id="PTHR45180">
    <property type="entry name" value="OS01G0307686 PROTEIN"/>
    <property type="match status" value="1"/>
</dbReference>
<evidence type="ECO:0000313" key="3">
    <source>
        <dbReference type="Proteomes" id="UP001497516"/>
    </source>
</evidence>
<organism evidence="2 3">
    <name type="scientific">Linum trigynum</name>
    <dbReference type="NCBI Taxonomy" id="586398"/>
    <lineage>
        <taxon>Eukaryota</taxon>
        <taxon>Viridiplantae</taxon>
        <taxon>Streptophyta</taxon>
        <taxon>Embryophyta</taxon>
        <taxon>Tracheophyta</taxon>
        <taxon>Spermatophyta</taxon>
        <taxon>Magnoliopsida</taxon>
        <taxon>eudicotyledons</taxon>
        <taxon>Gunneridae</taxon>
        <taxon>Pentapetalae</taxon>
        <taxon>rosids</taxon>
        <taxon>fabids</taxon>
        <taxon>Malpighiales</taxon>
        <taxon>Linaceae</taxon>
        <taxon>Linum</taxon>
    </lineage>
</organism>
<dbReference type="SUPFAM" id="SSF53335">
    <property type="entry name" value="S-adenosyl-L-methionine-dependent methyltransferases"/>
    <property type="match status" value="1"/>
</dbReference>
<feature type="domain" description="Methyltransferase type 11" evidence="1">
    <location>
        <begin position="39"/>
        <end position="128"/>
    </location>
</feature>
<dbReference type="EMBL" id="OZ034815">
    <property type="protein sequence ID" value="CAL1366156.1"/>
    <property type="molecule type" value="Genomic_DNA"/>
</dbReference>
<dbReference type="InterPro" id="IPR013216">
    <property type="entry name" value="Methyltransf_11"/>
</dbReference>
<accession>A0AAV2D5X4</accession>
<evidence type="ECO:0000313" key="2">
    <source>
        <dbReference type="EMBL" id="CAL1366156.1"/>
    </source>
</evidence>
<evidence type="ECO:0000259" key="1">
    <source>
        <dbReference type="Pfam" id="PF08241"/>
    </source>
</evidence>
<protein>
    <recommendedName>
        <fullName evidence="1">Methyltransferase type 11 domain-containing protein</fullName>
    </recommendedName>
</protein>
<dbReference type="GO" id="GO:0008757">
    <property type="term" value="F:S-adenosylmethionine-dependent methyltransferase activity"/>
    <property type="evidence" value="ECO:0007669"/>
    <property type="project" value="InterPro"/>
</dbReference>
<dbReference type="Gene3D" id="3.40.50.150">
    <property type="entry name" value="Vaccinia Virus protein VP39"/>
    <property type="match status" value="1"/>
</dbReference>
<gene>
    <name evidence="2" type="ORF">LTRI10_LOCUS10507</name>
</gene>
<dbReference type="CDD" id="cd02440">
    <property type="entry name" value="AdoMet_MTases"/>
    <property type="match status" value="1"/>
</dbReference>
<dbReference type="AlphaFoldDB" id="A0AAV2D5X4"/>
<dbReference type="PANTHER" id="PTHR45180:SF1">
    <property type="entry name" value="OS01G0307686 PROTEIN"/>
    <property type="match status" value="1"/>
</dbReference>
<keyword evidence="3" id="KW-1185">Reference proteome</keyword>